<protein>
    <submittedName>
        <fullName evidence="1">Uncharacterized protein</fullName>
    </submittedName>
</protein>
<dbReference type="STRING" id="31246.A0A183NIR7"/>
<gene>
    <name evidence="1" type="ORF">SMTD_LOCUS2003</name>
</gene>
<name>A0A183NIR7_9TREM</name>
<evidence type="ECO:0000313" key="2">
    <source>
        <dbReference type="Proteomes" id="UP000269396"/>
    </source>
</evidence>
<proteinExistence type="predicted"/>
<accession>A0A183NIR7</accession>
<keyword evidence="2" id="KW-1185">Reference proteome</keyword>
<organism evidence="1 2">
    <name type="scientific">Schistosoma mattheei</name>
    <dbReference type="NCBI Taxonomy" id="31246"/>
    <lineage>
        <taxon>Eukaryota</taxon>
        <taxon>Metazoa</taxon>
        <taxon>Spiralia</taxon>
        <taxon>Lophotrochozoa</taxon>
        <taxon>Platyhelminthes</taxon>
        <taxon>Trematoda</taxon>
        <taxon>Digenea</taxon>
        <taxon>Strigeidida</taxon>
        <taxon>Schistosomatoidea</taxon>
        <taxon>Schistosomatidae</taxon>
        <taxon>Schistosoma</taxon>
    </lineage>
</organism>
<feature type="non-terminal residue" evidence="1">
    <location>
        <position position="1"/>
    </location>
</feature>
<dbReference type="EMBL" id="UZAL01002508">
    <property type="protein sequence ID" value="VDO83407.1"/>
    <property type="molecule type" value="Genomic_DNA"/>
</dbReference>
<sequence>NNTCLYIEWIYIQSRNHSYTSIDITNYKDITFIIIYRNLSENLIERKSLLELWTKFILNNDKQFPMDLSKINQLNDLYIRRINSDSSLKGYLLDGLQSNVTYAVSVYIEVTKIDHYQHKKYFTRLSNEAVQKTLPNITSSLNNEDNSTNENINKMASLVQ</sequence>
<dbReference type="AlphaFoldDB" id="A0A183NIR7"/>
<dbReference type="Proteomes" id="UP000269396">
    <property type="component" value="Unassembled WGS sequence"/>
</dbReference>
<evidence type="ECO:0000313" key="1">
    <source>
        <dbReference type="EMBL" id="VDO83407.1"/>
    </source>
</evidence>
<reference evidence="1 2" key="1">
    <citation type="submission" date="2018-11" db="EMBL/GenBank/DDBJ databases">
        <authorList>
            <consortium name="Pathogen Informatics"/>
        </authorList>
    </citation>
    <scope>NUCLEOTIDE SEQUENCE [LARGE SCALE GENOMIC DNA]</scope>
    <source>
        <strain>Denwood</strain>
        <strain evidence="2">Zambia</strain>
    </source>
</reference>